<reference evidence="2 3" key="1">
    <citation type="journal article" date="2012" name="Appl. Environ. Microbiol.">
        <title>Short-read sequencing for genomic analysis of the brown rot fungus Fibroporia radiculosa.</title>
        <authorList>
            <person name="Tang J.D."/>
            <person name="Perkins A.D."/>
            <person name="Sonstegard T.S."/>
            <person name="Schroeder S.G."/>
            <person name="Burgess S.C."/>
            <person name="Diehl S.V."/>
        </authorList>
    </citation>
    <scope>NUCLEOTIDE SEQUENCE [LARGE SCALE GENOMIC DNA]</scope>
    <source>
        <strain evidence="2 3">TFFH 294</strain>
    </source>
</reference>
<feature type="chain" id="PRO_5003779144" evidence="1">
    <location>
        <begin position="23"/>
        <end position="123"/>
    </location>
</feature>
<keyword evidence="3" id="KW-1185">Reference proteome</keyword>
<dbReference type="GeneID" id="24094180"/>
<proteinExistence type="predicted"/>
<dbReference type="InParanoid" id="J4H107"/>
<dbReference type="EMBL" id="HE796925">
    <property type="protein sequence ID" value="CCL99269.1"/>
    <property type="molecule type" value="Genomic_DNA"/>
</dbReference>
<keyword evidence="1" id="KW-0732">Signal</keyword>
<evidence type="ECO:0000313" key="2">
    <source>
        <dbReference type="EMBL" id="CCL99269.1"/>
    </source>
</evidence>
<evidence type="ECO:0000313" key="3">
    <source>
        <dbReference type="Proteomes" id="UP000006352"/>
    </source>
</evidence>
<dbReference type="Proteomes" id="UP000006352">
    <property type="component" value="Unassembled WGS sequence"/>
</dbReference>
<protein>
    <submittedName>
        <fullName evidence="2">Uncharacterized protein</fullName>
    </submittedName>
</protein>
<sequence length="123" mass="13494">MLCKTFFAATAVTLMSIGSALAAPATTINSQCPFTYYTTITETLSIIAPTTTGPFETTTITAQEVSYPLATETITEIDTFSGTIWVGYPTYTPTTTFFTSTYTETYVYTNYYGEPPWPTECSQ</sequence>
<accession>J4H107</accession>
<gene>
    <name evidence="2" type="ORF">FIBRA_01284</name>
</gene>
<name>J4H107_9APHY</name>
<evidence type="ECO:0000256" key="1">
    <source>
        <dbReference type="SAM" id="SignalP"/>
    </source>
</evidence>
<feature type="signal peptide" evidence="1">
    <location>
        <begin position="1"/>
        <end position="22"/>
    </location>
</feature>
<dbReference type="AlphaFoldDB" id="J4H107"/>
<organism evidence="2 3">
    <name type="scientific">Fibroporia radiculosa</name>
    <dbReference type="NCBI Taxonomy" id="599839"/>
    <lineage>
        <taxon>Eukaryota</taxon>
        <taxon>Fungi</taxon>
        <taxon>Dikarya</taxon>
        <taxon>Basidiomycota</taxon>
        <taxon>Agaricomycotina</taxon>
        <taxon>Agaricomycetes</taxon>
        <taxon>Polyporales</taxon>
        <taxon>Fibroporiaceae</taxon>
        <taxon>Fibroporia</taxon>
    </lineage>
</organism>
<dbReference type="RefSeq" id="XP_012178552.1">
    <property type="nucleotide sequence ID" value="XM_012323162.1"/>
</dbReference>
<dbReference type="HOGENOM" id="CLU_136893_0_0_1"/>